<comment type="caution">
    <text evidence="11">The sequence shown here is derived from an EMBL/GenBank/DDBJ whole genome shotgun (WGS) entry which is preliminary data.</text>
</comment>
<dbReference type="STRING" id="57577.A0A2K3PE67"/>
<protein>
    <submittedName>
        <fullName evidence="11">Receptor-like kinase</fullName>
    </submittedName>
</protein>
<dbReference type="Proteomes" id="UP000236291">
    <property type="component" value="Unassembled WGS sequence"/>
</dbReference>
<evidence type="ECO:0000256" key="9">
    <source>
        <dbReference type="SAM" id="Phobius"/>
    </source>
</evidence>
<dbReference type="GO" id="GO:0016301">
    <property type="term" value="F:kinase activity"/>
    <property type="evidence" value="ECO:0007669"/>
    <property type="project" value="UniProtKB-KW"/>
</dbReference>
<evidence type="ECO:0000256" key="4">
    <source>
        <dbReference type="ARBA" id="ARBA00022692"/>
    </source>
</evidence>
<dbReference type="EMBL" id="ASHM01006196">
    <property type="protein sequence ID" value="PNY13597.1"/>
    <property type="molecule type" value="Genomic_DNA"/>
</dbReference>
<feature type="domain" description="Reverse transcriptase zinc-binding" evidence="10">
    <location>
        <begin position="103"/>
        <end position="191"/>
    </location>
</feature>
<gene>
    <name evidence="11" type="ORF">L195_g010255</name>
</gene>
<dbReference type="GO" id="GO:0006605">
    <property type="term" value="P:protein targeting"/>
    <property type="evidence" value="ECO:0007669"/>
    <property type="project" value="InterPro"/>
</dbReference>
<organism evidence="11 12">
    <name type="scientific">Trifolium pratense</name>
    <name type="common">Red clover</name>
    <dbReference type="NCBI Taxonomy" id="57577"/>
    <lineage>
        <taxon>Eukaryota</taxon>
        <taxon>Viridiplantae</taxon>
        <taxon>Streptophyta</taxon>
        <taxon>Embryophyta</taxon>
        <taxon>Tracheophyta</taxon>
        <taxon>Spermatophyta</taxon>
        <taxon>Magnoliopsida</taxon>
        <taxon>eudicotyledons</taxon>
        <taxon>Gunneridae</taxon>
        <taxon>Pentapetalae</taxon>
        <taxon>rosids</taxon>
        <taxon>fabids</taxon>
        <taxon>Fabales</taxon>
        <taxon>Fabaceae</taxon>
        <taxon>Papilionoideae</taxon>
        <taxon>50 kb inversion clade</taxon>
        <taxon>NPAAA clade</taxon>
        <taxon>Hologalegina</taxon>
        <taxon>IRL clade</taxon>
        <taxon>Trifolieae</taxon>
        <taxon>Trifolium</taxon>
    </lineage>
</organism>
<keyword evidence="11" id="KW-0675">Receptor</keyword>
<name>A0A2K3PE67_TRIPR</name>
<keyword evidence="3" id="KW-0813">Transport</keyword>
<comment type="subcellular location">
    <subcellularLocation>
        <location evidence="1">Membrane</location>
    </subcellularLocation>
</comment>
<dbReference type="GO" id="GO:0006886">
    <property type="term" value="P:intracellular protein transport"/>
    <property type="evidence" value="ECO:0007669"/>
    <property type="project" value="InterPro"/>
</dbReference>
<keyword evidence="8 9" id="KW-0472">Membrane</keyword>
<dbReference type="GO" id="GO:0016020">
    <property type="term" value="C:membrane"/>
    <property type="evidence" value="ECO:0007669"/>
    <property type="project" value="UniProtKB-SubCell"/>
</dbReference>
<keyword evidence="6 9" id="KW-1133">Transmembrane helix</keyword>
<comment type="similarity">
    <text evidence="2">Belongs to the SecE/SEC61-gamma family.</text>
</comment>
<proteinExistence type="inferred from homology"/>
<evidence type="ECO:0000256" key="7">
    <source>
        <dbReference type="ARBA" id="ARBA00023010"/>
    </source>
</evidence>
<keyword evidence="11" id="KW-0418">Kinase</keyword>
<dbReference type="InterPro" id="IPR038379">
    <property type="entry name" value="SecE_sf"/>
</dbReference>
<sequence length="474" mass="54122">MNWFSEHLRKEVGNGVHSLLWDDPWMEGVALSVRYPGLYVLTEEKDAFLKDIVHFEGGEWKFRWIRSLSQEELDWEEELNGKIQGLSLNFDGEDRWVWSRGNYSVKEAYDSIMEGMVAEGQCNSAVVWNGLVPLKVAVFVWRLIQNRVPTKDNLFKRGVLNESQIGCANGCEAVESASHLFFECPTSVTVWQQILAWLKLSSALHNNVSANLNQFASLLGSGRMKEARLSVIWFANIWVLWKNERIFKDSNRTRENLVEEIKVLSWKWLKAKLEALMVTSFTLGSIGIWEFEGSLQQYPSLSCGTSVVSHLSLSGSLGMLLLVLFFQFLRFLHQGTPFLPSKFSARVGCYHRDVSLTPQMICRAKIKQKYSNHISTKFVTSATRNDLHHISYDDSPEEPFLITLIKESLWGLKSLFSFLIEQPSQLKYIEWPSFSNTLRTATLTLVIVAFLLVALSSVDSALSYLLNLALRKSI</sequence>
<evidence type="ECO:0000256" key="2">
    <source>
        <dbReference type="ARBA" id="ARBA00008274"/>
    </source>
</evidence>
<reference evidence="11 12" key="1">
    <citation type="journal article" date="2014" name="Am. J. Bot.">
        <title>Genome assembly and annotation for red clover (Trifolium pratense; Fabaceae).</title>
        <authorList>
            <person name="Istvanek J."/>
            <person name="Jaros M."/>
            <person name="Krenek A."/>
            <person name="Repkova J."/>
        </authorList>
    </citation>
    <scope>NUCLEOTIDE SEQUENCE [LARGE SCALE GENOMIC DNA]</scope>
    <source>
        <strain evidence="12">cv. Tatra</strain>
        <tissue evidence="11">Young leaves</tissue>
    </source>
</reference>
<keyword evidence="4 9" id="KW-0812">Transmembrane</keyword>
<evidence type="ECO:0000256" key="1">
    <source>
        <dbReference type="ARBA" id="ARBA00004370"/>
    </source>
</evidence>
<keyword evidence="7" id="KW-0811">Translocation</keyword>
<evidence type="ECO:0000256" key="5">
    <source>
        <dbReference type="ARBA" id="ARBA00022927"/>
    </source>
</evidence>
<dbReference type="AlphaFoldDB" id="A0A2K3PE67"/>
<dbReference type="Pfam" id="PF13966">
    <property type="entry name" value="zf-RVT"/>
    <property type="match status" value="1"/>
</dbReference>
<keyword evidence="11" id="KW-0808">Transferase</keyword>
<dbReference type="PANTHER" id="PTHR37247:SF1">
    <property type="entry name" value="TRANSMEMBRANE PROTEIN"/>
    <property type="match status" value="1"/>
</dbReference>
<evidence type="ECO:0000259" key="10">
    <source>
        <dbReference type="Pfam" id="PF13966"/>
    </source>
</evidence>
<evidence type="ECO:0000256" key="3">
    <source>
        <dbReference type="ARBA" id="ARBA00022448"/>
    </source>
</evidence>
<dbReference type="PANTHER" id="PTHR37247">
    <property type="entry name" value="TRANSMEMBRANE PROTEIN"/>
    <property type="match status" value="1"/>
</dbReference>
<reference evidence="11 12" key="2">
    <citation type="journal article" date="2017" name="Front. Plant Sci.">
        <title>Gene Classification and Mining of Molecular Markers Useful in Red Clover (Trifolium pratense) Breeding.</title>
        <authorList>
            <person name="Istvanek J."/>
            <person name="Dluhosova J."/>
            <person name="Dluhos P."/>
            <person name="Patkova L."/>
            <person name="Nedelnik J."/>
            <person name="Repkova J."/>
        </authorList>
    </citation>
    <scope>NUCLEOTIDE SEQUENCE [LARGE SCALE GENOMIC DNA]</scope>
    <source>
        <strain evidence="12">cv. Tatra</strain>
        <tissue evidence="11">Young leaves</tissue>
    </source>
</reference>
<dbReference type="Pfam" id="PF00584">
    <property type="entry name" value="SecE"/>
    <property type="match status" value="1"/>
</dbReference>
<keyword evidence="5" id="KW-0653">Protein transport</keyword>
<dbReference type="InterPro" id="IPR001901">
    <property type="entry name" value="Translocase_SecE/Sec61-g"/>
</dbReference>
<evidence type="ECO:0000256" key="6">
    <source>
        <dbReference type="ARBA" id="ARBA00022989"/>
    </source>
</evidence>
<dbReference type="Gene3D" id="1.20.5.1030">
    <property type="entry name" value="Preprotein translocase secy subunit"/>
    <property type="match status" value="1"/>
</dbReference>
<evidence type="ECO:0000313" key="12">
    <source>
        <dbReference type="Proteomes" id="UP000236291"/>
    </source>
</evidence>
<feature type="transmembrane region" description="Helical" evidence="9">
    <location>
        <begin position="443"/>
        <end position="466"/>
    </location>
</feature>
<evidence type="ECO:0000313" key="11">
    <source>
        <dbReference type="EMBL" id="PNY13597.1"/>
    </source>
</evidence>
<accession>A0A2K3PE67</accession>
<dbReference type="InterPro" id="IPR026960">
    <property type="entry name" value="RVT-Znf"/>
</dbReference>
<evidence type="ECO:0000256" key="8">
    <source>
        <dbReference type="ARBA" id="ARBA00023136"/>
    </source>
</evidence>